<evidence type="ECO:0000256" key="5">
    <source>
        <dbReference type="ARBA" id="ARBA00022741"/>
    </source>
</evidence>
<dbReference type="PROSITE" id="PS00211">
    <property type="entry name" value="ABC_TRANSPORTER_1"/>
    <property type="match status" value="1"/>
</dbReference>
<dbReference type="Gene3D" id="3.40.50.300">
    <property type="entry name" value="P-loop containing nucleotide triphosphate hydrolases"/>
    <property type="match status" value="1"/>
</dbReference>
<dbReference type="InterPro" id="IPR027417">
    <property type="entry name" value="P-loop_NTPase"/>
</dbReference>
<evidence type="ECO:0000259" key="12">
    <source>
        <dbReference type="PROSITE" id="PS50893"/>
    </source>
</evidence>
<keyword evidence="4 11" id="KW-0812">Transmembrane</keyword>
<reference evidence="13" key="1">
    <citation type="journal article" date="2021" name="PeerJ">
        <title>Extensive microbial diversity within the chicken gut microbiome revealed by metagenomics and culture.</title>
        <authorList>
            <person name="Gilroy R."/>
            <person name="Ravi A."/>
            <person name="Getino M."/>
            <person name="Pursley I."/>
            <person name="Horton D.L."/>
            <person name="Alikhan N.F."/>
            <person name="Baker D."/>
            <person name="Gharbi K."/>
            <person name="Hall N."/>
            <person name="Watson M."/>
            <person name="Adriaenssens E.M."/>
            <person name="Foster-Nyarko E."/>
            <person name="Jarju S."/>
            <person name="Secka A."/>
            <person name="Antonio M."/>
            <person name="Oren A."/>
            <person name="Chaudhuri R.R."/>
            <person name="La Ragione R."/>
            <person name="Hildebrand F."/>
            <person name="Pallen M.J."/>
        </authorList>
    </citation>
    <scope>NUCLEOTIDE SEQUENCE</scope>
    <source>
        <strain evidence="13">2189</strain>
    </source>
</reference>
<gene>
    <name evidence="13" type="ORF">H9851_04260</name>
</gene>
<dbReference type="SMART" id="SM00382">
    <property type="entry name" value="AAA"/>
    <property type="match status" value="1"/>
</dbReference>
<dbReference type="PANTHER" id="PTHR42798">
    <property type="entry name" value="LIPOPROTEIN-RELEASING SYSTEM ATP-BINDING PROTEIN LOLD"/>
    <property type="match status" value="1"/>
</dbReference>
<evidence type="ECO:0000313" key="14">
    <source>
        <dbReference type="Proteomes" id="UP000886847"/>
    </source>
</evidence>
<evidence type="ECO:0000256" key="1">
    <source>
        <dbReference type="ARBA" id="ARBA00004429"/>
    </source>
</evidence>
<evidence type="ECO:0000256" key="2">
    <source>
        <dbReference type="ARBA" id="ARBA00022448"/>
    </source>
</evidence>
<keyword evidence="2" id="KW-0813">Transport</keyword>
<dbReference type="FunFam" id="3.40.50.300:FF:000032">
    <property type="entry name" value="Export ABC transporter ATP-binding protein"/>
    <property type="match status" value="1"/>
</dbReference>
<dbReference type="GO" id="GO:0005524">
    <property type="term" value="F:ATP binding"/>
    <property type="evidence" value="ECO:0007669"/>
    <property type="project" value="UniProtKB-KW"/>
</dbReference>
<dbReference type="GO" id="GO:0022857">
    <property type="term" value="F:transmembrane transporter activity"/>
    <property type="evidence" value="ECO:0007669"/>
    <property type="project" value="UniProtKB-ARBA"/>
</dbReference>
<keyword evidence="8 11" id="KW-0472">Membrane</keyword>
<comment type="subcellular location">
    <subcellularLocation>
        <location evidence="1">Cell inner membrane</location>
        <topology evidence="1">Multi-pass membrane protein</topology>
    </subcellularLocation>
</comment>
<reference evidence="13" key="2">
    <citation type="submission" date="2021-04" db="EMBL/GenBank/DDBJ databases">
        <authorList>
            <person name="Gilroy R."/>
        </authorList>
    </citation>
    <scope>NUCLEOTIDE SEQUENCE</scope>
    <source>
        <strain evidence="13">2189</strain>
    </source>
</reference>
<dbReference type="Proteomes" id="UP000886847">
    <property type="component" value="Unassembled WGS sequence"/>
</dbReference>
<evidence type="ECO:0000256" key="6">
    <source>
        <dbReference type="ARBA" id="ARBA00022840"/>
    </source>
</evidence>
<dbReference type="InterPro" id="IPR003593">
    <property type="entry name" value="AAA+_ATPase"/>
</dbReference>
<feature type="compositionally biased region" description="Basic residues" evidence="10">
    <location>
        <begin position="250"/>
        <end position="260"/>
    </location>
</feature>
<dbReference type="Pfam" id="PF02687">
    <property type="entry name" value="FtsX"/>
    <property type="match status" value="1"/>
</dbReference>
<sequence>MEQAILRLEAITKDYKVADTAVHALKGVSLSFRRKEFVSILGQSGCGKTTLLNIIGGLDHYTDGDLIIKGVSTKHFKDGDWDAYRNHSIGFVFQSYNLIPHQTVLGNVELALTLSGVSQEERKRRAAEALERVGLGKELNKRPNQLSGGQMQRVAIARALVNNPEILLADEPTGALDSETSVQIMELIKEIAGERLVIMVTHNPELARRYSTRIVELHDGLIVGDSDPFEAEEGYAAAEDEQPAAALGKQGRKQAKKRRNKTSMSFWTAFRLSGRNLLTKKGRTAVTSIAGSIGIISVCLVLALSTGFSGYITKTEEDMLSYYPLEIQETSLDPTSIMAGLQSAGEVPDLSELDNKVYVNSFLTQIAQGLTVANDITQDRYLEYLYEDMPQEWYYAITQSTGVTLTDSLFTEVTTGVGEDAKDEIRSLSSLKQYFINVLEDQEEKYAQMAYLVDYLGSVVNTMPGTSSFDEGRGAYSEYVLSQYDIVNEEQGGYFPRESNEAVLVIGSNNALTDLLLAQLGYITEDDFLSLFELGGGDTEGYDPDSDVGEEGMTIPFAELTAKPFTLYYNDAVYQRNQSYFPGSGHAFTYVGERSDLETDGGEEGVEVKITAILRLKDDLTYGCLSSGLNLTEQLVEEFVQQNMSSQIVQWMNTSASITDLMLDPSKAAEAGQIDIGSGEAGSTIYLSPSAHLNGSYYAQITDAQRAEIEEEYPGMGALLDFLQELYISNSIGFEQALRALGGDDTPNAIAIYPRDFDTKEQILAYLDAWNADADADGEGGKTAVQYTDTVGMLMSMMQTILNAITYVLVAFTGISLVVSTVMIGVITYVSVVERTKEIGILRAIGARKKDIKRVFNAETFVIGLCAGLIGIAAAYLFQIIINAILTPLTGIAGLASLPWYEALIMVAISVALTLISGLMPASAAAKRDPVEALRSE</sequence>
<dbReference type="PROSITE" id="PS50893">
    <property type="entry name" value="ABC_TRANSPORTER_2"/>
    <property type="match status" value="1"/>
</dbReference>
<dbReference type="GO" id="GO:0098796">
    <property type="term" value="C:membrane protein complex"/>
    <property type="evidence" value="ECO:0007669"/>
    <property type="project" value="UniProtKB-ARBA"/>
</dbReference>
<keyword evidence="5" id="KW-0547">Nucleotide-binding</keyword>
<dbReference type="CDD" id="cd03255">
    <property type="entry name" value="ABC_MJ0796_LolCDE_FtsE"/>
    <property type="match status" value="1"/>
</dbReference>
<feature type="transmembrane region" description="Helical" evidence="11">
    <location>
        <begin position="854"/>
        <end position="878"/>
    </location>
</feature>
<comment type="caution">
    <text evidence="13">The sequence shown here is derived from an EMBL/GenBank/DDBJ whole genome shotgun (WGS) entry which is preliminary data.</text>
</comment>
<evidence type="ECO:0000313" key="13">
    <source>
        <dbReference type="EMBL" id="HIX50474.1"/>
    </source>
</evidence>
<dbReference type="InterPro" id="IPR017871">
    <property type="entry name" value="ABC_transporter-like_CS"/>
</dbReference>
<dbReference type="Pfam" id="PF00005">
    <property type="entry name" value="ABC_tran"/>
    <property type="match status" value="1"/>
</dbReference>
<evidence type="ECO:0000256" key="8">
    <source>
        <dbReference type="ARBA" id="ARBA00023136"/>
    </source>
</evidence>
<dbReference type="EMBL" id="DXEW01000022">
    <property type="protein sequence ID" value="HIX50474.1"/>
    <property type="molecule type" value="Genomic_DNA"/>
</dbReference>
<comment type="similarity">
    <text evidence="9">Belongs to the ABC transporter superfamily. Macrolide exporter (TC 3.A.1.122) family.</text>
</comment>
<dbReference type="AlphaFoldDB" id="A0A9D1W0S9"/>
<evidence type="ECO:0000256" key="9">
    <source>
        <dbReference type="ARBA" id="ARBA00038388"/>
    </source>
</evidence>
<evidence type="ECO:0000256" key="4">
    <source>
        <dbReference type="ARBA" id="ARBA00022692"/>
    </source>
</evidence>
<evidence type="ECO:0000256" key="3">
    <source>
        <dbReference type="ARBA" id="ARBA00022475"/>
    </source>
</evidence>
<accession>A0A9D1W0S9</accession>
<keyword evidence="6 13" id="KW-0067">ATP-binding</keyword>
<dbReference type="GO" id="GO:0016887">
    <property type="term" value="F:ATP hydrolysis activity"/>
    <property type="evidence" value="ECO:0007669"/>
    <property type="project" value="InterPro"/>
</dbReference>
<dbReference type="GO" id="GO:0005886">
    <property type="term" value="C:plasma membrane"/>
    <property type="evidence" value="ECO:0007669"/>
    <property type="project" value="UniProtKB-SubCell"/>
</dbReference>
<name>A0A9D1W0S9_9FIRM</name>
<feature type="transmembrane region" description="Helical" evidence="11">
    <location>
        <begin position="898"/>
        <end position="920"/>
    </location>
</feature>
<feature type="domain" description="ABC transporter" evidence="12">
    <location>
        <begin position="6"/>
        <end position="244"/>
    </location>
</feature>
<dbReference type="PANTHER" id="PTHR42798:SF6">
    <property type="entry name" value="CELL DIVISION ATP-BINDING PROTEIN FTSE"/>
    <property type="match status" value="1"/>
</dbReference>
<organism evidence="13 14">
    <name type="scientific">Candidatus Borkfalkia faecavium</name>
    <dbReference type="NCBI Taxonomy" id="2838508"/>
    <lineage>
        <taxon>Bacteria</taxon>
        <taxon>Bacillati</taxon>
        <taxon>Bacillota</taxon>
        <taxon>Clostridia</taxon>
        <taxon>Christensenellales</taxon>
        <taxon>Christensenellaceae</taxon>
        <taxon>Candidatus Borkfalkia</taxon>
    </lineage>
</organism>
<dbReference type="InterPro" id="IPR003838">
    <property type="entry name" value="ABC3_permease_C"/>
</dbReference>
<feature type="region of interest" description="Disordered" evidence="10">
    <location>
        <begin position="233"/>
        <end position="260"/>
    </location>
</feature>
<keyword evidence="3" id="KW-1003">Cell membrane</keyword>
<proteinExistence type="inferred from homology"/>
<feature type="transmembrane region" description="Helical" evidence="11">
    <location>
        <begin position="804"/>
        <end position="833"/>
    </location>
</feature>
<keyword evidence="7 11" id="KW-1133">Transmembrane helix</keyword>
<evidence type="ECO:0000256" key="7">
    <source>
        <dbReference type="ARBA" id="ARBA00022989"/>
    </source>
</evidence>
<dbReference type="InterPro" id="IPR017911">
    <property type="entry name" value="MacB-like_ATP-bd"/>
</dbReference>
<evidence type="ECO:0000256" key="11">
    <source>
        <dbReference type="SAM" id="Phobius"/>
    </source>
</evidence>
<protein>
    <submittedName>
        <fullName evidence="13">ABC transporter ATP-binding protein/permease</fullName>
    </submittedName>
</protein>
<evidence type="ECO:0000256" key="10">
    <source>
        <dbReference type="SAM" id="MobiDB-lite"/>
    </source>
</evidence>
<dbReference type="InterPro" id="IPR003439">
    <property type="entry name" value="ABC_transporter-like_ATP-bd"/>
</dbReference>
<dbReference type="SUPFAM" id="SSF52540">
    <property type="entry name" value="P-loop containing nucleoside triphosphate hydrolases"/>
    <property type="match status" value="1"/>
</dbReference>
<feature type="compositionally biased region" description="Acidic residues" evidence="10">
    <location>
        <begin position="233"/>
        <end position="242"/>
    </location>
</feature>